<evidence type="ECO:0000256" key="2">
    <source>
        <dbReference type="ARBA" id="ARBA00022723"/>
    </source>
</evidence>
<name>X0SEG1_9ZZZZ</name>
<keyword evidence="1" id="KW-0540">Nuclease</keyword>
<keyword evidence="5" id="KW-0460">Magnesium</keyword>
<evidence type="ECO:0000256" key="1">
    <source>
        <dbReference type="ARBA" id="ARBA00022722"/>
    </source>
</evidence>
<keyword evidence="7" id="KW-0238">DNA-binding</keyword>
<evidence type="ECO:0000313" key="9">
    <source>
        <dbReference type="EMBL" id="GAF79399.1"/>
    </source>
</evidence>
<dbReference type="GO" id="GO:0016787">
    <property type="term" value="F:hydrolase activity"/>
    <property type="evidence" value="ECO:0007669"/>
    <property type="project" value="UniProtKB-KW"/>
</dbReference>
<dbReference type="InterPro" id="IPR002729">
    <property type="entry name" value="CRISPR-assoc_Cas1"/>
</dbReference>
<evidence type="ECO:0000256" key="5">
    <source>
        <dbReference type="ARBA" id="ARBA00022842"/>
    </source>
</evidence>
<protein>
    <recommendedName>
        <fullName evidence="10">CRISPR-associated endonuclease Cas1</fullName>
    </recommendedName>
</protein>
<evidence type="ECO:0000256" key="8">
    <source>
        <dbReference type="ARBA" id="ARBA00023211"/>
    </source>
</evidence>
<dbReference type="InterPro" id="IPR050646">
    <property type="entry name" value="Cas1"/>
</dbReference>
<evidence type="ECO:0000256" key="4">
    <source>
        <dbReference type="ARBA" id="ARBA00022801"/>
    </source>
</evidence>
<dbReference type="AlphaFoldDB" id="X0SEG1"/>
<dbReference type="PANTHER" id="PTHR34353:SF2">
    <property type="entry name" value="CRISPR-ASSOCIATED ENDONUCLEASE CAS1 1"/>
    <property type="match status" value="1"/>
</dbReference>
<dbReference type="Gene3D" id="1.20.120.920">
    <property type="entry name" value="CRISPR-associated endonuclease Cas1, C-terminal domain"/>
    <property type="match status" value="1"/>
</dbReference>
<keyword evidence="4" id="KW-0378">Hydrolase</keyword>
<dbReference type="GO" id="GO:0051607">
    <property type="term" value="P:defense response to virus"/>
    <property type="evidence" value="ECO:0007669"/>
    <property type="project" value="UniProtKB-KW"/>
</dbReference>
<sequence length="296" mass="32747">MTDRILDFSESPARLCVRLAQLVVQRRDRADVSMPLADLAVVLVAHPQVTYTQAVLSGLAEAGGAFVACNRQHLPVGMFLPLVAHFAQAQRFAAQARAPLPTCKRLWKQIVRAKIEAQAQTLNELHGADFGIAALTVRVRSGDPANVEAQAARRYWSRLFADTDFRRQRDNEDQNLLLNYGYAVLRAIIARAICAAGLHPSLGIHHHNRYNAYCLADDLMEPFRPTVDRAVAEYVATHDAPYGIEAAAKQHIISELTARYIISGEQRTLFDVAARTAASLADVFLGNAKEIELPDW</sequence>
<keyword evidence="6" id="KW-0051">Antiviral defense</keyword>
<evidence type="ECO:0000256" key="3">
    <source>
        <dbReference type="ARBA" id="ARBA00022759"/>
    </source>
</evidence>
<dbReference type="GO" id="GO:0004520">
    <property type="term" value="F:DNA endonuclease activity"/>
    <property type="evidence" value="ECO:0007669"/>
    <property type="project" value="InterPro"/>
</dbReference>
<comment type="caution">
    <text evidence="9">The sequence shown here is derived from an EMBL/GenBank/DDBJ whole genome shotgun (WGS) entry which is preliminary data.</text>
</comment>
<evidence type="ECO:0000256" key="7">
    <source>
        <dbReference type="ARBA" id="ARBA00023125"/>
    </source>
</evidence>
<dbReference type="NCBIfam" id="TIGR03639">
    <property type="entry name" value="cas1_NMENI"/>
    <property type="match status" value="1"/>
</dbReference>
<dbReference type="NCBIfam" id="TIGR00287">
    <property type="entry name" value="cas1"/>
    <property type="match status" value="1"/>
</dbReference>
<dbReference type="GO" id="GO:0046872">
    <property type="term" value="F:metal ion binding"/>
    <property type="evidence" value="ECO:0007669"/>
    <property type="project" value="UniProtKB-KW"/>
</dbReference>
<dbReference type="HAMAP" id="MF_01470">
    <property type="entry name" value="Cas1"/>
    <property type="match status" value="1"/>
</dbReference>
<keyword evidence="2" id="KW-0479">Metal-binding</keyword>
<reference evidence="9" key="1">
    <citation type="journal article" date="2014" name="Front. Microbiol.">
        <title>High frequency of phylogenetically diverse reductive dehalogenase-homologous genes in deep subseafloor sedimentary metagenomes.</title>
        <authorList>
            <person name="Kawai M."/>
            <person name="Futagami T."/>
            <person name="Toyoda A."/>
            <person name="Takaki Y."/>
            <person name="Nishi S."/>
            <person name="Hori S."/>
            <person name="Arai W."/>
            <person name="Tsubouchi T."/>
            <person name="Morono Y."/>
            <person name="Uchiyama I."/>
            <person name="Ito T."/>
            <person name="Fujiyama A."/>
            <person name="Inagaki F."/>
            <person name="Takami H."/>
        </authorList>
    </citation>
    <scope>NUCLEOTIDE SEQUENCE</scope>
    <source>
        <strain evidence="9">Expedition CK06-06</strain>
    </source>
</reference>
<dbReference type="InterPro" id="IPR042206">
    <property type="entry name" value="CRISPR-assoc_Cas1_C"/>
</dbReference>
<evidence type="ECO:0008006" key="10">
    <source>
        <dbReference type="Google" id="ProtNLM"/>
    </source>
</evidence>
<dbReference type="InterPro" id="IPR019855">
    <property type="entry name" value="CRISPR-assoc_Cas1_NMENI"/>
</dbReference>
<keyword evidence="8" id="KW-0464">Manganese</keyword>
<dbReference type="EMBL" id="BARS01009775">
    <property type="protein sequence ID" value="GAF79399.1"/>
    <property type="molecule type" value="Genomic_DNA"/>
</dbReference>
<evidence type="ECO:0000256" key="6">
    <source>
        <dbReference type="ARBA" id="ARBA00023118"/>
    </source>
</evidence>
<dbReference type="GO" id="GO:0003677">
    <property type="term" value="F:DNA binding"/>
    <property type="evidence" value="ECO:0007669"/>
    <property type="project" value="UniProtKB-KW"/>
</dbReference>
<keyword evidence="3" id="KW-0255">Endonuclease</keyword>
<gene>
    <name evidence="9" type="ORF">S01H1_18299</name>
</gene>
<accession>X0SEG1</accession>
<proteinExistence type="inferred from homology"/>
<dbReference type="PANTHER" id="PTHR34353">
    <property type="entry name" value="CRISPR-ASSOCIATED ENDONUCLEASE CAS1 1"/>
    <property type="match status" value="1"/>
</dbReference>
<dbReference type="Pfam" id="PF01867">
    <property type="entry name" value="Cas_Cas1"/>
    <property type="match status" value="1"/>
</dbReference>
<dbReference type="GO" id="GO:0043571">
    <property type="term" value="P:maintenance of CRISPR repeat elements"/>
    <property type="evidence" value="ECO:0007669"/>
    <property type="project" value="InterPro"/>
</dbReference>
<organism evidence="9">
    <name type="scientific">marine sediment metagenome</name>
    <dbReference type="NCBI Taxonomy" id="412755"/>
    <lineage>
        <taxon>unclassified sequences</taxon>
        <taxon>metagenomes</taxon>
        <taxon>ecological metagenomes</taxon>
    </lineage>
</organism>